<reference evidence="8 9" key="1">
    <citation type="submission" date="2024-02" db="EMBL/GenBank/DDBJ databases">
        <authorList>
            <person name="Vignale AGUSTIN F."/>
            <person name="Sosa J E."/>
            <person name="Modenutti C."/>
        </authorList>
    </citation>
    <scope>NUCLEOTIDE SEQUENCE [LARGE SCALE GENOMIC DNA]</scope>
</reference>
<dbReference type="InterPro" id="IPR013083">
    <property type="entry name" value="Znf_RING/FYVE/PHD"/>
</dbReference>
<keyword evidence="9" id="KW-1185">Reference proteome</keyword>
<evidence type="ECO:0000256" key="3">
    <source>
        <dbReference type="ARBA" id="ARBA00022771"/>
    </source>
</evidence>
<keyword evidence="5" id="KW-0539">Nucleus</keyword>
<comment type="caution">
    <text evidence="8">The sequence shown here is derived from an EMBL/GenBank/DDBJ whole genome shotgun (WGS) entry which is preliminary data.</text>
</comment>
<dbReference type="InterPro" id="IPR042163">
    <property type="entry name" value="PHF12"/>
</dbReference>
<protein>
    <recommendedName>
        <fullName evidence="7">PHD-type domain-containing protein</fullName>
    </recommendedName>
</protein>
<evidence type="ECO:0000256" key="2">
    <source>
        <dbReference type="ARBA" id="ARBA00022723"/>
    </source>
</evidence>
<evidence type="ECO:0000313" key="8">
    <source>
        <dbReference type="EMBL" id="CAK9139806.1"/>
    </source>
</evidence>
<gene>
    <name evidence="8" type="ORF">ILEXP_LOCUS7206</name>
</gene>
<evidence type="ECO:0000256" key="5">
    <source>
        <dbReference type="ARBA" id="ARBA00023242"/>
    </source>
</evidence>
<dbReference type="InterPro" id="IPR011011">
    <property type="entry name" value="Znf_FYVE_PHD"/>
</dbReference>
<dbReference type="Proteomes" id="UP001642360">
    <property type="component" value="Unassembled WGS sequence"/>
</dbReference>
<comment type="subcellular location">
    <subcellularLocation>
        <location evidence="1">Nucleus</location>
    </subcellularLocation>
</comment>
<dbReference type="Pfam" id="PF23209">
    <property type="entry name" value="IDM1_C"/>
    <property type="match status" value="1"/>
</dbReference>
<keyword evidence="2" id="KW-0479">Metal-binding</keyword>
<dbReference type="SUPFAM" id="SSF57903">
    <property type="entry name" value="FYVE/PHD zinc finger"/>
    <property type="match status" value="1"/>
</dbReference>
<name>A0ABC8R477_9AQUA</name>
<dbReference type="GO" id="GO:0008270">
    <property type="term" value="F:zinc ion binding"/>
    <property type="evidence" value="ECO:0007669"/>
    <property type="project" value="UniProtKB-KW"/>
</dbReference>
<evidence type="ECO:0000256" key="6">
    <source>
        <dbReference type="PROSITE-ProRule" id="PRU00146"/>
    </source>
</evidence>
<dbReference type="InterPro" id="IPR019787">
    <property type="entry name" value="Znf_PHD-finger"/>
</dbReference>
<dbReference type="PROSITE" id="PS50016">
    <property type="entry name" value="ZF_PHD_2"/>
    <property type="match status" value="1"/>
</dbReference>
<dbReference type="InterPro" id="IPR032308">
    <property type="entry name" value="TDBD"/>
</dbReference>
<sequence>MIDLGTILPGGKVQYMDSIRTRVLLEGQINRDGIQCGCCHEILGISNFESHAGCQLYQPFENVYLQSGVSLMQCLVVSWSKQEENKNIGFHVVDTDGDDPNDDTCNICGDGGVLICCNGCPSTFHQSCLDIQKFSCGYWRCLYCSCKFCGTVDGSTSQKDDNYDTCVNELLSCRLCEEKFHQLCIQGKDAIDVNSKHPSFCGRNCQQLFERLQALLGTKHELEEGFSWTLLQHCDVIGDNSLIGAPLKVECNSKLAVALSIKDECFLPVTDERSGISMIHNVVYSCGSNFRRLNYSGFYTAVLERGDEIISAASIRGYFLHHLHQCIAFRVLGHNCVPLRDF</sequence>
<organism evidence="8 9">
    <name type="scientific">Ilex paraguariensis</name>
    <name type="common">yerba mate</name>
    <dbReference type="NCBI Taxonomy" id="185542"/>
    <lineage>
        <taxon>Eukaryota</taxon>
        <taxon>Viridiplantae</taxon>
        <taxon>Streptophyta</taxon>
        <taxon>Embryophyta</taxon>
        <taxon>Tracheophyta</taxon>
        <taxon>Spermatophyta</taxon>
        <taxon>Magnoliopsida</taxon>
        <taxon>eudicotyledons</taxon>
        <taxon>Gunneridae</taxon>
        <taxon>Pentapetalae</taxon>
        <taxon>asterids</taxon>
        <taxon>campanulids</taxon>
        <taxon>Aquifoliales</taxon>
        <taxon>Aquifoliaceae</taxon>
        <taxon>Ilex</taxon>
    </lineage>
</organism>
<dbReference type="InterPro" id="IPR001965">
    <property type="entry name" value="Znf_PHD"/>
</dbReference>
<dbReference type="PANTHER" id="PTHR46309:SF1">
    <property type="entry name" value="PHD FINGER PROTEIN 12"/>
    <property type="match status" value="1"/>
</dbReference>
<keyword evidence="3 6" id="KW-0863">Zinc-finger</keyword>
<dbReference type="EMBL" id="CAUOFW020000989">
    <property type="protein sequence ID" value="CAK9139806.1"/>
    <property type="molecule type" value="Genomic_DNA"/>
</dbReference>
<evidence type="ECO:0000313" key="9">
    <source>
        <dbReference type="Proteomes" id="UP001642360"/>
    </source>
</evidence>
<accession>A0ABC8R477</accession>
<evidence type="ECO:0000256" key="4">
    <source>
        <dbReference type="ARBA" id="ARBA00022833"/>
    </source>
</evidence>
<evidence type="ECO:0000256" key="1">
    <source>
        <dbReference type="ARBA" id="ARBA00004123"/>
    </source>
</evidence>
<evidence type="ECO:0000259" key="7">
    <source>
        <dbReference type="PROSITE" id="PS50016"/>
    </source>
</evidence>
<keyword evidence="4" id="KW-0862">Zinc</keyword>
<dbReference type="Gene3D" id="3.30.40.10">
    <property type="entry name" value="Zinc/RING finger domain, C3HC4 (zinc finger)"/>
    <property type="match status" value="1"/>
</dbReference>
<feature type="domain" description="PHD-type" evidence="7">
    <location>
        <begin position="102"/>
        <end position="147"/>
    </location>
</feature>
<dbReference type="SMART" id="SM00249">
    <property type="entry name" value="PHD"/>
    <property type="match status" value="2"/>
</dbReference>
<dbReference type="Pfam" id="PF16135">
    <property type="entry name" value="TDBD"/>
    <property type="match status" value="1"/>
</dbReference>
<dbReference type="GO" id="GO:0005634">
    <property type="term" value="C:nucleus"/>
    <property type="evidence" value="ECO:0007669"/>
    <property type="project" value="UniProtKB-SubCell"/>
</dbReference>
<dbReference type="PANTHER" id="PTHR46309">
    <property type="entry name" value="PHD FINGER PROTEIN 12"/>
    <property type="match status" value="1"/>
</dbReference>
<proteinExistence type="predicted"/>
<dbReference type="InterPro" id="IPR056511">
    <property type="entry name" value="IDM1_C"/>
</dbReference>
<dbReference type="AlphaFoldDB" id="A0ABC8R477"/>